<reference evidence="1 2" key="1">
    <citation type="submission" date="2018-02" db="EMBL/GenBank/DDBJ databases">
        <title>Solimicrobium silvestre gen. nov., sp. nov., isolated from alpine forest soil.</title>
        <authorList>
            <person name="Margesin R."/>
            <person name="Albuquerque L."/>
            <person name="Zhang D.-C."/>
            <person name="Froufe H.J.C."/>
            <person name="Severino R."/>
            <person name="Roxo I."/>
            <person name="Egas C."/>
            <person name="Da Costa M.S."/>
        </authorList>
    </citation>
    <scope>NUCLEOTIDE SEQUENCE [LARGE SCALE GENOMIC DNA]</scope>
    <source>
        <strain evidence="1 2">S20-91</strain>
    </source>
</reference>
<protein>
    <submittedName>
        <fullName evidence="1">Uncharacterized protein</fullName>
    </submittedName>
</protein>
<dbReference type="EMBL" id="PUGF01000014">
    <property type="protein sequence ID" value="PRC92369.1"/>
    <property type="molecule type" value="Genomic_DNA"/>
</dbReference>
<sequence>MSVNKLLKTHPMKMASSKLKQYSINRLIVDRAASDKHLVR</sequence>
<organism evidence="1 2">
    <name type="scientific">Solimicrobium silvestre</name>
    <dbReference type="NCBI Taxonomy" id="2099400"/>
    <lineage>
        <taxon>Bacteria</taxon>
        <taxon>Pseudomonadati</taxon>
        <taxon>Pseudomonadota</taxon>
        <taxon>Betaproteobacteria</taxon>
        <taxon>Burkholderiales</taxon>
        <taxon>Oxalobacteraceae</taxon>
        <taxon>Solimicrobium</taxon>
    </lineage>
</organism>
<gene>
    <name evidence="1" type="ORF">S2091_3028</name>
</gene>
<accession>A0A2S9GXC8</accession>
<proteinExistence type="predicted"/>
<evidence type="ECO:0000313" key="1">
    <source>
        <dbReference type="EMBL" id="PRC92369.1"/>
    </source>
</evidence>
<comment type="caution">
    <text evidence="1">The sequence shown here is derived from an EMBL/GenBank/DDBJ whole genome shotgun (WGS) entry which is preliminary data.</text>
</comment>
<dbReference type="Proteomes" id="UP000237839">
    <property type="component" value="Unassembled WGS sequence"/>
</dbReference>
<evidence type="ECO:0000313" key="2">
    <source>
        <dbReference type="Proteomes" id="UP000237839"/>
    </source>
</evidence>
<dbReference type="AlphaFoldDB" id="A0A2S9GXC8"/>
<name>A0A2S9GXC8_9BURK</name>
<keyword evidence="2" id="KW-1185">Reference proteome</keyword>